<protein>
    <recommendedName>
        <fullName evidence="7">Thioredoxin domain-containing protein</fullName>
    </recommendedName>
</protein>
<gene>
    <name evidence="8" type="ORF">AMYX_41230</name>
</gene>
<feature type="domain" description="Thioredoxin" evidence="7">
    <location>
        <begin position="258"/>
        <end position="452"/>
    </location>
</feature>
<evidence type="ECO:0000256" key="5">
    <source>
        <dbReference type="ARBA" id="ARBA00023284"/>
    </source>
</evidence>
<evidence type="ECO:0000256" key="2">
    <source>
        <dbReference type="ARBA" id="ARBA00022729"/>
    </source>
</evidence>
<dbReference type="PROSITE" id="PS51352">
    <property type="entry name" value="THIOREDOXIN_2"/>
    <property type="match status" value="3"/>
</dbReference>
<keyword evidence="4" id="KW-1015">Disulfide bond</keyword>
<proteinExistence type="inferred from homology"/>
<dbReference type="InterPro" id="IPR012336">
    <property type="entry name" value="Thioredoxin-like_fold"/>
</dbReference>
<dbReference type="AlphaFoldDB" id="A0A7I9VSF2"/>
<organism evidence="8 9">
    <name type="scientific">Anaeromyxobacter diazotrophicus</name>
    <dbReference type="NCBI Taxonomy" id="2590199"/>
    <lineage>
        <taxon>Bacteria</taxon>
        <taxon>Pseudomonadati</taxon>
        <taxon>Myxococcota</taxon>
        <taxon>Myxococcia</taxon>
        <taxon>Myxococcales</taxon>
        <taxon>Cystobacterineae</taxon>
        <taxon>Anaeromyxobacteraceae</taxon>
        <taxon>Anaeromyxobacter</taxon>
    </lineage>
</organism>
<evidence type="ECO:0000259" key="7">
    <source>
        <dbReference type="PROSITE" id="PS51352"/>
    </source>
</evidence>
<sequence>MKKASWIIVLLVGLVIGVTADRMLGGAGSGPRPAPRPAAPAPAAPPVEDPRAVYRVPVDDTPLRGPADALVTIVVASDFQCPFCKRVEPTLQAMVDAFPGKVRLAWKHQPLPMHAKAIPAAVAAEEARAQGGDAKFWAMHDKLFELSPALDRPDLERAAREVGVDPAGVDAALDQGKHLDRIRRDQALVQGLGVRATPTMFVNGRKVEGALPPEQLRPVVQQELEKAEAMVAAGVKPQDVYAKILEKGATAVVYQGGARPAAPSPAAAAPSAPPTPSTTAVQVPLRADDPSRGAAGAKLTVVLFSDFQCPFCARVEPTVKQIEQAYPGAVRVVWKHQPLPATMHPQARPAAEAAEAARAQGKFWEMHDQLFAHQRELSAELYPRLARELGLDAARFEKDLAAHAGAARIDEDQRVAGQVGANATPTFFINCRRVEGAYPFDSLKPILAEEVKKADALLASGTQPAALHEALCKDNVRAFPAGAAQGAQPGAPQPGQRAAVPLRPDDPAQGPAAAAVTVVEFSDFQCPYCARATPAVKQVEEAYPRDVRVVWKHLPLSFHANAMPAALAAEAARAQGGAAKFWAMHDKLFADQAALSPAAYTRYARELGLDVARFERDLADPRLRARVQDDAQLAQRLGVNGTPTFLVNGESVVGSAALRPAVERALQAARAPAPARAAAR</sequence>
<comment type="caution">
    <text evidence="8">The sequence shown here is derived from an EMBL/GenBank/DDBJ whole genome shotgun (WGS) entry which is preliminary data.</text>
</comment>
<dbReference type="PROSITE" id="PS00195">
    <property type="entry name" value="GLUTAREDOXIN_1"/>
    <property type="match status" value="1"/>
</dbReference>
<dbReference type="PANTHER" id="PTHR13887:SF14">
    <property type="entry name" value="DISULFIDE BOND FORMATION PROTEIN D"/>
    <property type="match status" value="1"/>
</dbReference>
<evidence type="ECO:0000256" key="3">
    <source>
        <dbReference type="ARBA" id="ARBA00023002"/>
    </source>
</evidence>
<feature type="region of interest" description="Disordered" evidence="6">
    <location>
        <begin position="26"/>
        <end position="48"/>
    </location>
</feature>
<dbReference type="Pfam" id="PF13462">
    <property type="entry name" value="Thioredoxin_4"/>
    <property type="match status" value="3"/>
</dbReference>
<dbReference type="InterPro" id="IPR036249">
    <property type="entry name" value="Thioredoxin-like_sf"/>
</dbReference>
<dbReference type="EMBL" id="BJTG01000013">
    <property type="protein sequence ID" value="GEJ59382.1"/>
    <property type="molecule type" value="Genomic_DNA"/>
</dbReference>
<dbReference type="PANTHER" id="PTHR13887">
    <property type="entry name" value="GLUTATHIONE S-TRANSFERASE KAPPA"/>
    <property type="match status" value="1"/>
</dbReference>
<dbReference type="Proteomes" id="UP000503640">
    <property type="component" value="Unassembled WGS sequence"/>
</dbReference>
<feature type="region of interest" description="Disordered" evidence="6">
    <location>
        <begin position="258"/>
        <end position="281"/>
    </location>
</feature>
<feature type="domain" description="Thioredoxin" evidence="7">
    <location>
        <begin position="487"/>
        <end position="671"/>
    </location>
</feature>
<dbReference type="InterPro" id="IPR011767">
    <property type="entry name" value="GLR_AS"/>
</dbReference>
<feature type="region of interest" description="Disordered" evidence="6">
    <location>
        <begin position="483"/>
        <end position="508"/>
    </location>
</feature>
<reference evidence="9" key="1">
    <citation type="journal article" date="2020" name="Appl. Environ. Microbiol.">
        <title>Diazotrophic Anaeromyxobacter Isolates from Soils.</title>
        <authorList>
            <person name="Masuda Y."/>
            <person name="Yamanaka H."/>
            <person name="Xu Z.X."/>
            <person name="Shiratori Y."/>
            <person name="Aono T."/>
            <person name="Amachi S."/>
            <person name="Senoo K."/>
            <person name="Itoh H."/>
        </authorList>
    </citation>
    <scope>NUCLEOTIDE SEQUENCE [LARGE SCALE GENOMIC DNA]</scope>
    <source>
        <strain evidence="9">R267</strain>
    </source>
</reference>
<evidence type="ECO:0000313" key="8">
    <source>
        <dbReference type="EMBL" id="GEJ59382.1"/>
    </source>
</evidence>
<dbReference type="RefSeq" id="WP_176068818.1">
    <property type="nucleotide sequence ID" value="NZ_BJTG01000013.1"/>
</dbReference>
<comment type="similarity">
    <text evidence="1">Belongs to the thioredoxin family. DsbA subfamily.</text>
</comment>
<keyword evidence="3" id="KW-0560">Oxidoreductase</keyword>
<keyword evidence="5" id="KW-0676">Redox-active center</keyword>
<feature type="compositionally biased region" description="Low complexity" evidence="6">
    <location>
        <begin position="260"/>
        <end position="270"/>
    </location>
</feature>
<accession>A0A7I9VSF2</accession>
<dbReference type="SUPFAM" id="SSF52833">
    <property type="entry name" value="Thioredoxin-like"/>
    <property type="match status" value="3"/>
</dbReference>
<evidence type="ECO:0000256" key="1">
    <source>
        <dbReference type="ARBA" id="ARBA00005791"/>
    </source>
</evidence>
<name>A0A7I9VSF2_9BACT</name>
<evidence type="ECO:0000256" key="4">
    <source>
        <dbReference type="ARBA" id="ARBA00023157"/>
    </source>
</evidence>
<feature type="compositionally biased region" description="Pro residues" evidence="6">
    <location>
        <begin position="32"/>
        <end position="47"/>
    </location>
</feature>
<evidence type="ECO:0000256" key="6">
    <source>
        <dbReference type="SAM" id="MobiDB-lite"/>
    </source>
</evidence>
<dbReference type="GO" id="GO:0016491">
    <property type="term" value="F:oxidoreductase activity"/>
    <property type="evidence" value="ECO:0007669"/>
    <property type="project" value="UniProtKB-KW"/>
</dbReference>
<dbReference type="Gene3D" id="3.40.30.10">
    <property type="entry name" value="Glutaredoxin"/>
    <property type="match status" value="3"/>
</dbReference>
<evidence type="ECO:0000313" key="9">
    <source>
        <dbReference type="Proteomes" id="UP000503640"/>
    </source>
</evidence>
<keyword evidence="9" id="KW-1185">Reference proteome</keyword>
<feature type="compositionally biased region" description="Low complexity" evidence="6">
    <location>
        <begin position="483"/>
        <end position="499"/>
    </location>
</feature>
<feature type="domain" description="Thioredoxin" evidence="7">
    <location>
        <begin position="33"/>
        <end position="225"/>
    </location>
</feature>
<dbReference type="InterPro" id="IPR013766">
    <property type="entry name" value="Thioredoxin_domain"/>
</dbReference>
<keyword evidence="2" id="KW-0732">Signal</keyword>